<dbReference type="OrthoDB" id="5604279at2"/>
<keyword evidence="1" id="KW-1133">Transmembrane helix</keyword>
<dbReference type="RefSeq" id="WP_011201279.1">
    <property type="nucleotide sequence ID" value="NC_006300.1"/>
</dbReference>
<dbReference type="AlphaFoldDB" id="Q65QM8"/>
<accession>Q65QM8</accession>
<feature type="transmembrane region" description="Helical" evidence="1">
    <location>
        <begin position="12"/>
        <end position="33"/>
    </location>
</feature>
<dbReference type="EMBL" id="AE016827">
    <property type="protein sequence ID" value="AAU38732.1"/>
    <property type="molecule type" value="Genomic_DNA"/>
</dbReference>
<proteinExistence type="predicted"/>
<feature type="transmembrane region" description="Helical" evidence="1">
    <location>
        <begin position="183"/>
        <end position="204"/>
    </location>
</feature>
<feature type="transmembrane region" description="Helical" evidence="1">
    <location>
        <begin position="97"/>
        <end position="117"/>
    </location>
</feature>
<dbReference type="STRING" id="221988.MS2125"/>
<protein>
    <recommendedName>
        <fullName evidence="4">HXXEE domain-containing protein</fullName>
    </recommendedName>
</protein>
<sequence>MGDLFVKFNFAWPWMGLAMAAVLSVLMISTDIFRSDENSHRWTDPVWLAWLVVPLYMFHQFEEFALSYNVATDSYNVVTEVCRLHGYKSYEPCPIPAVHFPFVNVLFAWIAAPLAAIMSKRNSLVGLSLYGFIFAEGVLHLTFGLLDHQPFLNHGGLITGSLLFIPISLWVIFIGVKANIMSCNAMICTIFAGVIGQICLFNAYSIFPDFGVTGMLIMDAIAVFIPLVLAALVSRRII</sequence>
<keyword evidence="1" id="KW-0812">Transmembrane</keyword>
<evidence type="ECO:0000313" key="2">
    <source>
        <dbReference type="EMBL" id="AAU38732.1"/>
    </source>
</evidence>
<organism evidence="2 3">
    <name type="scientific">Mannheimia succiniciproducens (strain KCTC 0769BP / MBEL55E)</name>
    <dbReference type="NCBI Taxonomy" id="221988"/>
    <lineage>
        <taxon>Bacteria</taxon>
        <taxon>Pseudomonadati</taxon>
        <taxon>Pseudomonadota</taxon>
        <taxon>Gammaproteobacteria</taxon>
        <taxon>Pasteurellales</taxon>
        <taxon>Pasteurellaceae</taxon>
        <taxon>Basfia</taxon>
    </lineage>
</organism>
<feature type="transmembrane region" description="Helical" evidence="1">
    <location>
        <begin position="210"/>
        <end position="233"/>
    </location>
</feature>
<keyword evidence="1" id="KW-0472">Membrane</keyword>
<dbReference type="Proteomes" id="UP000000607">
    <property type="component" value="Chromosome"/>
</dbReference>
<name>Q65QM8_MANSM</name>
<evidence type="ECO:0008006" key="4">
    <source>
        <dbReference type="Google" id="ProtNLM"/>
    </source>
</evidence>
<feature type="transmembrane region" description="Helical" evidence="1">
    <location>
        <begin position="124"/>
        <end position="143"/>
    </location>
</feature>
<dbReference type="eggNOG" id="ENOG502ZYD0">
    <property type="taxonomic scope" value="Bacteria"/>
</dbReference>
<evidence type="ECO:0000313" key="3">
    <source>
        <dbReference type="Proteomes" id="UP000000607"/>
    </source>
</evidence>
<evidence type="ECO:0000256" key="1">
    <source>
        <dbReference type="SAM" id="Phobius"/>
    </source>
</evidence>
<dbReference type="HOGENOM" id="CLU_087035_0_0_6"/>
<gene>
    <name evidence="2" type="ordered locus">MS2125</name>
</gene>
<feature type="transmembrane region" description="Helical" evidence="1">
    <location>
        <begin position="45"/>
        <end position="61"/>
    </location>
</feature>
<dbReference type="KEGG" id="msu:MS2125"/>
<feature type="transmembrane region" description="Helical" evidence="1">
    <location>
        <begin position="155"/>
        <end position="176"/>
    </location>
</feature>
<keyword evidence="3" id="KW-1185">Reference proteome</keyword>
<dbReference type="InterPro" id="IPR025671">
    <property type="entry name" value="HXXEE"/>
</dbReference>
<reference evidence="2 3" key="1">
    <citation type="journal article" date="2004" name="Nat. Biotechnol.">
        <title>The genome sequence of the capnophilic rumen bacterium Mannheimia succiniciproducens.</title>
        <authorList>
            <person name="Hong S.H."/>
            <person name="Kim J.S."/>
            <person name="Lee S.Y."/>
            <person name="In Y.H."/>
            <person name="Choi S.S."/>
            <person name="Rih J.-K."/>
            <person name="Kim C.H."/>
            <person name="Jeong H."/>
            <person name="Hur C.G."/>
            <person name="Kim J.J."/>
        </authorList>
    </citation>
    <scope>NUCLEOTIDE SEQUENCE [LARGE SCALE GENOMIC DNA]</scope>
    <source>
        <strain evidence="3">KCTC 0769BP / MBEL55E</strain>
    </source>
</reference>
<dbReference type="Pfam" id="PF13787">
    <property type="entry name" value="HXXEE"/>
    <property type="match status" value="1"/>
</dbReference>